<comment type="caution">
    <text evidence="1">The sequence shown here is derived from an EMBL/GenBank/DDBJ whole genome shotgun (WGS) entry which is preliminary data.</text>
</comment>
<keyword evidence="2" id="KW-1185">Reference proteome</keyword>
<name>A0A3L5TTV9_MYTGA</name>
<proteinExistence type="predicted"/>
<evidence type="ECO:0000313" key="1">
    <source>
        <dbReference type="EMBL" id="OPL33368.1"/>
    </source>
</evidence>
<reference evidence="1 2" key="1">
    <citation type="journal article" date="2016" name="PLoS ONE">
        <title>A First Insight into the Genome of the Filter-Feeder Mussel Mytilus galloprovincialis.</title>
        <authorList>
            <person name="Murgarella M."/>
            <person name="Puiu D."/>
            <person name="Novoa B."/>
            <person name="Figueras A."/>
            <person name="Posada D."/>
            <person name="Canchaya C."/>
        </authorList>
    </citation>
    <scope>NUCLEOTIDE SEQUENCE [LARGE SCALE GENOMIC DNA]</scope>
    <source>
        <tissue evidence="1">Muscle</tissue>
    </source>
</reference>
<evidence type="ECO:0008006" key="3">
    <source>
        <dbReference type="Google" id="ProtNLM"/>
    </source>
</evidence>
<gene>
    <name evidence="1" type="ORF">AM593_08987</name>
</gene>
<sequence>MSDILDNYIKLFLLLRGPATQALRALMTYYLRKCCLTFKEFIDTNQHEIYHLHTNRRCCQCSDQFMLRDTQSKLWTEEIIDRLEKKLNIENLLNEIKTDVEKIIGNEKDSQKILQKKMVQIYVALKKLISKPTKNNPAQAFTSLSHKNYTELCKQNKTT</sequence>
<dbReference type="AlphaFoldDB" id="A0A3L5TTV9"/>
<protein>
    <recommendedName>
        <fullName evidence="3">C2H2-type domain-containing protein</fullName>
    </recommendedName>
</protein>
<feature type="non-terminal residue" evidence="1">
    <location>
        <position position="1"/>
    </location>
</feature>
<accession>A0A3L5TTV9</accession>
<dbReference type="EMBL" id="KV583385">
    <property type="protein sequence ID" value="OPL33368.1"/>
    <property type="molecule type" value="Genomic_DNA"/>
</dbReference>
<evidence type="ECO:0000313" key="2">
    <source>
        <dbReference type="Proteomes" id="UP000266721"/>
    </source>
</evidence>
<organism evidence="1 2">
    <name type="scientific">Mytilus galloprovincialis</name>
    <name type="common">Mediterranean mussel</name>
    <dbReference type="NCBI Taxonomy" id="29158"/>
    <lineage>
        <taxon>Eukaryota</taxon>
        <taxon>Metazoa</taxon>
        <taxon>Spiralia</taxon>
        <taxon>Lophotrochozoa</taxon>
        <taxon>Mollusca</taxon>
        <taxon>Bivalvia</taxon>
        <taxon>Autobranchia</taxon>
        <taxon>Pteriomorphia</taxon>
        <taxon>Mytilida</taxon>
        <taxon>Mytiloidea</taxon>
        <taxon>Mytilidae</taxon>
        <taxon>Mytilinae</taxon>
        <taxon>Mytilus</taxon>
    </lineage>
</organism>
<dbReference type="Proteomes" id="UP000266721">
    <property type="component" value="Unassembled WGS sequence"/>
</dbReference>